<feature type="compositionally biased region" description="Basic and acidic residues" evidence="14">
    <location>
        <begin position="1153"/>
        <end position="1162"/>
    </location>
</feature>
<comment type="subcellular location">
    <subcellularLocation>
        <location evidence="1">Nucleus</location>
    </subcellularLocation>
</comment>
<feature type="compositionally biased region" description="Acidic residues" evidence="14">
    <location>
        <begin position="538"/>
        <end position="573"/>
    </location>
</feature>
<dbReference type="SMART" id="SM00571">
    <property type="entry name" value="DDT"/>
    <property type="match status" value="1"/>
</dbReference>
<feature type="region of interest" description="Disordered" evidence="14">
    <location>
        <begin position="1322"/>
        <end position="1343"/>
    </location>
</feature>
<feature type="compositionally biased region" description="Pro residues" evidence="14">
    <location>
        <begin position="1396"/>
        <end position="1406"/>
    </location>
</feature>
<feature type="compositionally biased region" description="Acidic residues" evidence="14">
    <location>
        <begin position="237"/>
        <end position="260"/>
    </location>
</feature>
<feature type="region of interest" description="Disordered" evidence="14">
    <location>
        <begin position="155"/>
        <end position="183"/>
    </location>
</feature>
<dbReference type="SMART" id="SM00391">
    <property type="entry name" value="MBD"/>
    <property type="match status" value="1"/>
</dbReference>
<reference evidence="19" key="2">
    <citation type="submission" date="2025-08" db="UniProtKB">
        <authorList>
            <consortium name="Ensembl"/>
        </authorList>
    </citation>
    <scope>IDENTIFICATION</scope>
</reference>
<dbReference type="PRINTS" id="PR00503">
    <property type="entry name" value="BROMODOMAIN"/>
</dbReference>
<dbReference type="SUPFAM" id="SSF57903">
    <property type="entry name" value="FYVE/PHD zinc finger"/>
    <property type="match status" value="1"/>
</dbReference>
<dbReference type="SMART" id="SM00249">
    <property type="entry name" value="PHD"/>
    <property type="match status" value="1"/>
</dbReference>
<dbReference type="InterPro" id="IPR016177">
    <property type="entry name" value="DNA-bd_dom_sf"/>
</dbReference>
<dbReference type="InterPro" id="IPR011011">
    <property type="entry name" value="Znf_FYVE_PHD"/>
</dbReference>
<dbReference type="Gene3D" id="1.20.920.10">
    <property type="entry name" value="Bromodomain-like"/>
    <property type="match status" value="1"/>
</dbReference>
<protein>
    <submittedName>
        <fullName evidence="19">Bromodomain adjacent to zinc finger domain 2B</fullName>
    </submittedName>
</protein>
<feature type="compositionally biased region" description="Low complexity" evidence="14">
    <location>
        <begin position="8"/>
        <end position="45"/>
    </location>
</feature>
<feature type="compositionally biased region" description="Polar residues" evidence="14">
    <location>
        <begin position="1108"/>
        <end position="1117"/>
    </location>
</feature>
<dbReference type="Gene3D" id="3.30.890.10">
    <property type="entry name" value="Methyl-cpg-binding Protein 2, Chain A"/>
    <property type="match status" value="1"/>
</dbReference>
<feature type="coiled-coil region" evidence="13">
    <location>
        <begin position="797"/>
        <end position="881"/>
    </location>
</feature>
<evidence type="ECO:0000259" key="15">
    <source>
        <dbReference type="PROSITE" id="PS50014"/>
    </source>
</evidence>
<dbReference type="InterPro" id="IPR036427">
    <property type="entry name" value="Bromodomain-like_sf"/>
</dbReference>
<evidence type="ECO:0000259" key="17">
    <source>
        <dbReference type="PROSITE" id="PS50827"/>
    </source>
</evidence>
<feature type="compositionally biased region" description="Polar residues" evidence="14">
    <location>
        <begin position="373"/>
        <end position="392"/>
    </location>
</feature>
<keyword evidence="7 13" id="KW-0175">Coiled coil</keyword>
<evidence type="ECO:0000256" key="10">
    <source>
        <dbReference type="ARBA" id="ARBA00023242"/>
    </source>
</evidence>
<dbReference type="InterPro" id="IPR001965">
    <property type="entry name" value="Znf_PHD"/>
</dbReference>
<dbReference type="Ensembl" id="ENSSMAT00000040701.1">
    <property type="protein sequence ID" value="ENSSMAP00000063107.1"/>
    <property type="gene ID" value="ENSSMAG00000012112.2"/>
</dbReference>
<evidence type="ECO:0000313" key="20">
    <source>
        <dbReference type="Proteomes" id="UP000694558"/>
    </source>
</evidence>
<feature type="domain" description="DDT" evidence="17">
    <location>
        <begin position="918"/>
        <end position="983"/>
    </location>
</feature>
<accession>A0A8D3DU98</accession>
<dbReference type="FunFam" id="3.30.40.10:FF:000199">
    <property type="entry name" value="Bromodomain adjacent to zinc finger domain 2B"/>
    <property type="match status" value="1"/>
</dbReference>
<keyword evidence="3" id="KW-0479">Metal-binding</keyword>
<sequence>MESGERLASPAPTLSAARTSSPAASSSSSSSSSSPAPHSKSSLAPTPSVLGSTLSTSGRLFGAAGDQPFIGSTLSSAFPLVNHPAFGALYTAGAGRPEFGGLGSLGMSAALATHPQLGALSEWWRAAEAHGRGAAAFLPSFIGFPPFFTPHIQPNHSASPVQIRMPGKNSHSPPKGTAPPTQPILTHRRLCLIQRSSFLYLFFCQKPRKKPADASVASNSESATSSDSSSDGSLSSDLEDLAEDDEDDDDDDEDDEEEDKQSELSDSEKRTKKKTKVLTPSTGTAKTDRPLCGKPQDKKDTKTHKVSSNPPTLVPLPCSVSPPVLSQTSPLALHGSKSRTEGPQQHFSVIQSTGLAVNSKPLALLTQPRREASPSSSPIALNTSPKALSRQTFPAELKKQGPNKSPKRMSLSSSPLQPTPPPAPQNNHSNLFLSSALLGLPEPHHPNGVIQSTTQDAPLALISKPRKDSASQSRSPQCDSEAGSMPVNLSTGASRTQATAQAGPPSQPPTTSPHATGHGSRKNKSPKAGLPANKESDDSGDDDDDDDDDDLEEEEEEDEEDSDDSLSESDSNSDSDVSGKKVKDSKLLPSGSSKKETTPRRLTKGPELLNTSTNHTATSCSPLNLQVIKTPTIVTSSSALAYHSSPGLGKRKRVMDEKELMIPLELGWRRETRIKSVAGRSQGDVAYYGPCGKKLRQYPDVMKGLQWSLLKEDEVIPHILAMEGRRGRPPTSERQLVGEGAKGSRRRKGRPPNVGDPLAPEGPSPSEVKLLRKLEAQEIARQAAQMKLMRKLEKQAMARAAKEARKQQAIMAAEERRKQKEQIKILKQQVGLLYERERRRQHVMLMKAVEARKKAEERERLRQEKRDEKRLNKERKLEQRRLELEIARELKKPNEDMCLSDHKPLPEFCRIPGLILPGRAVSNCLMLMQFLRGFGKVLGLDLNADVPTLGMLQEGLLNVGDSMGQVQDLLVKLLSLAVCDPGLPPGQKTKTMLGDHLTNVGINRDNVSEVLQMYMGAHCGNTELAPLALSLKTKAFQAHTPVQKASILGFLANELACSRAVISEIDKSLDQMSNMRKDKIIMEGKLKKLKTIHAKRTGRREASMGVEENQSVGTPSSAAKRKRKLGGDSDDEDDEDDDSDDQAEEEEDEEEEEMKKVKKVETYDEDDVDHATSIEELEKQIEKLAKQHHQTRRKLFEISHSLRSMMYGQDRYRRRYWVLPHCGGVFIEAMESGEAPEELEEERQRKRRAVEEVKVKEEPQEIELEKEKPVSLDGQDIQTQGLEPQKEEDIEHGGKKNSPTLFYQQQGCGLKLCTSKDAGKETVKAESMGRNTPPSPAPSPLLSFQTNDQLLRVLTERSGHWFSLLPRNPCDLSSLTTPPSGAPRVPPQASSTPARPRSPPPSPALPLTPSAASASLLYLSPPPPFCLFSSLFPQVKAGGSLLGVSFGSWPSSMMSPSLPLCSSPMPGHSLEGNTAASVSSKSESPLPHIDKTPSVPSPALEMPKSLDHLTARPIPEELLTGWWRVSHIEELRNLVNALHSRGIREKGLQRQMQKYIEIIPQVCTKHRDVAMIELRDLEESQVSVESVRGWCVEEQAMEMDIAVLQQVEELERKVTAASLQAKGWTFPDPQSEREDLVYYEHKPPTKSASANAGDKEHPEDRGEKGGVMRHLDNPLDIAVTRLADLERNIERSGEEEVAHGMKVWRKALSEVRSAAQLAMCIQQLQKSIAWERSIMKVYCQLCKKGDNEDLLLLCDGCDKGCHTYCHKPKITSIPEGDWYCPSCISKVSAPFQSMYSHKKSMKKNAKQTGNGEASEEDSASTSSTPKKGAKDANRKRKTEEASSALPAANQESPVCVKRAKTARDNNRDLGLCRVLLAELERHQDAWPFLTPVNLKSVPGYKKVIKKPMDFSTIREKLVSSQYQNLETFIIDVNLVFENCEKFNEDNSDIGRAGHNMRKFFEKRWTELLKQTN</sequence>
<feature type="region of interest" description="Disordered" evidence="14">
    <location>
        <begin position="1091"/>
        <end position="1168"/>
    </location>
</feature>
<dbReference type="InterPro" id="IPR018501">
    <property type="entry name" value="DDT_dom"/>
</dbReference>
<dbReference type="Pfam" id="PF02791">
    <property type="entry name" value="DDT"/>
    <property type="match status" value="1"/>
</dbReference>
<dbReference type="PANTHER" id="PTHR45915:SF1">
    <property type="entry name" value="BROMODOMAIN ADJACENT TO ZINC FINGER DOMAIN PROTEIN 2B"/>
    <property type="match status" value="1"/>
</dbReference>
<dbReference type="SUPFAM" id="SSF47370">
    <property type="entry name" value="Bromodomain"/>
    <property type="match status" value="1"/>
</dbReference>
<keyword evidence="5" id="KW-0862">Zinc</keyword>
<dbReference type="GeneTree" id="ENSGT00940000155359"/>
<evidence type="ECO:0000259" key="18">
    <source>
        <dbReference type="PROSITE" id="PS50982"/>
    </source>
</evidence>
<keyword evidence="9" id="KW-0804">Transcription</keyword>
<feature type="compositionally biased region" description="Polar residues" evidence="14">
    <location>
        <begin position="341"/>
        <end position="356"/>
    </location>
</feature>
<dbReference type="Proteomes" id="UP000694558">
    <property type="component" value="Chromosome 5"/>
</dbReference>
<keyword evidence="8 11" id="KW-0103">Bromodomain</keyword>
<evidence type="ECO:0000256" key="6">
    <source>
        <dbReference type="ARBA" id="ARBA00023015"/>
    </source>
</evidence>
<proteinExistence type="inferred from homology"/>
<dbReference type="InterPro" id="IPR001487">
    <property type="entry name" value="Bromodomain"/>
</dbReference>
<dbReference type="SUPFAM" id="SSF54171">
    <property type="entry name" value="DNA-binding domain"/>
    <property type="match status" value="1"/>
</dbReference>
<evidence type="ECO:0000313" key="19">
    <source>
        <dbReference type="Ensembl" id="ENSSMAP00000063107.1"/>
    </source>
</evidence>
<feature type="region of interest" description="Disordered" evidence="14">
    <location>
        <begin position="1"/>
        <end position="50"/>
    </location>
</feature>
<dbReference type="GO" id="GO:0008270">
    <property type="term" value="F:zinc ion binding"/>
    <property type="evidence" value="ECO:0007669"/>
    <property type="project" value="UniProtKB-KW"/>
</dbReference>
<feature type="compositionally biased region" description="Low complexity" evidence="14">
    <location>
        <begin position="214"/>
        <end position="236"/>
    </location>
</feature>
<gene>
    <name evidence="19" type="primary">BAZ2B</name>
</gene>
<dbReference type="Pfam" id="PF00628">
    <property type="entry name" value="PHD"/>
    <property type="match status" value="1"/>
</dbReference>
<dbReference type="InterPro" id="IPR018359">
    <property type="entry name" value="Bromodomain_CS"/>
</dbReference>
<feature type="compositionally biased region" description="Basic and acidic residues" evidence="14">
    <location>
        <begin position="1828"/>
        <end position="1840"/>
    </location>
</feature>
<evidence type="ECO:0000256" key="5">
    <source>
        <dbReference type="ARBA" id="ARBA00022833"/>
    </source>
</evidence>
<dbReference type="PANTHER" id="PTHR45915">
    <property type="entry name" value="TRANSCRIPTION INTERMEDIARY FACTOR"/>
    <property type="match status" value="1"/>
</dbReference>
<evidence type="ECO:0000256" key="13">
    <source>
        <dbReference type="SAM" id="Coils"/>
    </source>
</evidence>
<name>A0A8D3DU98_SCOMX</name>
<reference evidence="19" key="1">
    <citation type="submission" date="2023-05" db="EMBL/GenBank/DDBJ databases">
        <title>High-quality long-read genome of Scophthalmus maximus.</title>
        <authorList>
            <person name="Lien S."/>
            <person name="Martinez P."/>
        </authorList>
    </citation>
    <scope>NUCLEOTIDE SEQUENCE [LARGE SCALE GENOMIC DNA]</scope>
</reference>
<dbReference type="InterPro" id="IPR019787">
    <property type="entry name" value="Znf_PHD-finger"/>
</dbReference>
<feature type="compositionally biased region" description="Low complexity" evidence="14">
    <location>
        <begin position="315"/>
        <end position="326"/>
    </location>
</feature>
<evidence type="ECO:0000256" key="9">
    <source>
        <dbReference type="ARBA" id="ARBA00023163"/>
    </source>
</evidence>
<evidence type="ECO:0000256" key="1">
    <source>
        <dbReference type="ARBA" id="ARBA00004123"/>
    </source>
</evidence>
<dbReference type="InterPro" id="IPR037374">
    <property type="entry name" value="BAZ2A/B_Bromo"/>
</dbReference>
<keyword evidence="10" id="KW-0539">Nucleus</keyword>
<dbReference type="InterPro" id="IPR013083">
    <property type="entry name" value="Znf_RING/FYVE/PHD"/>
</dbReference>
<dbReference type="PROSITE" id="PS50016">
    <property type="entry name" value="ZF_PHD_2"/>
    <property type="match status" value="1"/>
</dbReference>
<dbReference type="CDD" id="cd05503">
    <property type="entry name" value="Bromo_BAZ2A_B_like"/>
    <property type="match status" value="1"/>
</dbReference>
<evidence type="ECO:0000256" key="14">
    <source>
        <dbReference type="SAM" id="MobiDB-lite"/>
    </source>
</evidence>
<evidence type="ECO:0000259" key="16">
    <source>
        <dbReference type="PROSITE" id="PS50016"/>
    </source>
</evidence>
<dbReference type="CDD" id="cd15630">
    <property type="entry name" value="PHD_BAZ2B"/>
    <property type="match status" value="1"/>
</dbReference>
<keyword evidence="6" id="KW-0805">Transcription regulation</keyword>
<feature type="region of interest" description="Disordered" evidence="14">
    <location>
        <begin position="1466"/>
        <end position="1502"/>
    </location>
</feature>
<feature type="domain" description="MBD" evidence="18">
    <location>
        <begin position="654"/>
        <end position="729"/>
    </location>
</feature>
<feature type="compositionally biased region" description="Polar residues" evidence="14">
    <location>
        <begin position="1471"/>
        <end position="1483"/>
    </location>
</feature>
<evidence type="ECO:0000256" key="2">
    <source>
        <dbReference type="ARBA" id="ARBA00007444"/>
    </source>
</evidence>
<dbReference type="GO" id="GO:0000785">
    <property type="term" value="C:chromatin"/>
    <property type="evidence" value="ECO:0007669"/>
    <property type="project" value="TreeGrafter"/>
</dbReference>
<dbReference type="InterPro" id="IPR001739">
    <property type="entry name" value="Methyl_CpG_DNA-bd"/>
</dbReference>
<feature type="domain" description="Bromo" evidence="15">
    <location>
        <begin position="1880"/>
        <end position="1950"/>
    </location>
</feature>
<dbReference type="Pfam" id="PF01429">
    <property type="entry name" value="MBD"/>
    <property type="match status" value="1"/>
</dbReference>
<feature type="region of interest" description="Disordered" evidence="14">
    <location>
        <begin position="722"/>
        <end position="765"/>
    </location>
</feature>
<evidence type="ECO:0000256" key="7">
    <source>
        <dbReference type="ARBA" id="ARBA00023054"/>
    </source>
</evidence>
<dbReference type="SMART" id="SM00297">
    <property type="entry name" value="BROMO"/>
    <property type="match status" value="1"/>
</dbReference>
<feature type="compositionally biased region" description="Basic and acidic residues" evidence="14">
    <location>
        <begin position="1653"/>
        <end position="1669"/>
    </location>
</feature>
<organism evidence="19 20">
    <name type="scientific">Scophthalmus maximus</name>
    <name type="common">Turbot</name>
    <name type="synonym">Psetta maxima</name>
    <dbReference type="NCBI Taxonomy" id="52904"/>
    <lineage>
        <taxon>Eukaryota</taxon>
        <taxon>Metazoa</taxon>
        <taxon>Chordata</taxon>
        <taxon>Craniata</taxon>
        <taxon>Vertebrata</taxon>
        <taxon>Euteleostomi</taxon>
        <taxon>Actinopterygii</taxon>
        <taxon>Neopterygii</taxon>
        <taxon>Teleostei</taxon>
        <taxon>Neoteleostei</taxon>
        <taxon>Acanthomorphata</taxon>
        <taxon>Carangaria</taxon>
        <taxon>Pleuronectiformes</taxon>
        <taxon>Pleuronectoidei</taxon>
        <taxon>Scophthalmidae</taxon>
        <taxon>Scophthalmus</taxon>
    </lineage>
</organism>
<evidence type="ECO:0000256" key="8">
    <source>
        <dbReference type="ARBA" id="ARBA00023117"/>
    </source>
</evidence>
<feature type="domain" description="PHD-type" evidence="16">
    <location>
        <begin position="1736"/>
        <end position="1786"/>
    </location>
</feature>
<dbReference type="Gene3D" id="3.30.40.10">
    <property type="entry name" value="Zinc/RING finger domain, C3HC4 (zinc finger)"/>
    <property type="match status" value="1"/>
</dbReference>
<feature type="region of interest" description="Disordered" evidence="14">
    <location>
        <begin position="1798"/>
        <end position="1847"/>
    </location>
</feature>
<keyword evidence="4 12" id="KW-0863">Zinc-finger</keyword>
<evidence type="ECO:0000256" key="11">
    <source>
        <dbReference type="PROSITE-ProRule" id="PRU00035"/>
    </source>
</evidence>
<dbReference type="Pfam" id="PF00439">
    <property type="entry name" value="Bromodomain"/>
    <property type="match status" value="1"/>
</dbReference>
<feature type="compositionally biased region" description="Basic and acidic residues" evidence="14">
    <location>
        <begin position="577"/>
        <end position="586"/>
    </location>
</feature>
<feature type="compositionally biased region" description="Polar residues" evidence="14">
    <location>
        <begin position="487"/>
        <end position="500"/>
    </location>
</feature>
<dbReference type="PROSITE" id="PS50982">
    <property type="entry name" value="MBD"/>
    <property type="match status" value="1"/>
</dbReference>
<feature type="compositionally biased region" description="Basic and acidic residues" evidence="14">
    <location>
        <begin position="286"/>
        <end position="300"/>
    </location>
</feature>
<evidence type="ECO:0000256" key="3">
    <source>
        <dbReference type="ARBA" id="ARBA00022723"/>
    </source>
</evidence>
<comment type="similarity">
    <text evidence="2">Belongs to the WAL family.</text>
</comment>
<dbReference type="PROSITE" id="PS00633">
    <property type="entry name" value="BROMODOMAIN_1"/>
    <property type="match status" value="1"/>
</dbReference>
<evidence type="ECO:0000256" key="12">
    <source>
        <dbReference type="PROSITE-ProRule" id="PRU00146"/>
    </source>
</evidence>
<dbReference type="PROSITE" id="PS50014">
    <property type="entry name" value="BROMODOMAIN_2"/>
    <property type="match status" value="1"/>
</dbReference>
<evidence type="ECO:0000256" key="4">
    <source>
        <dbReference type="ARBA" id="ARBA00022771"/>
    </source>
</evidence>
<dbReference type="GO" id="GO:0005634">
    <property type="term" value="C:nucleus"/>
    <property type="evidence" value="ECO:0007669"/>
    <property type="project" value="UniProtKB-SubCell"/>
</dbReference>
<feature type="region of interest" description="Disordered" evidence="14">
    <location>
        <begin position="1643"/>
        <end position="1669"/>
    </location>
</feature>
<feature type="compositionally biased region" description="Acidic residues" evidence="14">
    <location>
        <begin position="1128"/>
        <end position="1152"/>
    </location>
</feature>
<feature type="region of interest" description="Disordered" evidence="14">
    <location>
        <begin position="211"/>
        <end position="617"/>
    </location>
</feature>
<feature type="region of interest" description="Disordered" evidence="14">
    <location>
        <begin position="1373"/>
        <end position="1407"/>
    </location>
</feature>
<dbReference type="PROSITE" id="PS50827">
    <property type="entry name" value="DDT"/>
    <property type="match status" value="1"/>
</dbReference>
<dbReference type="GO" id="GO:0003677">
    <property type="term" value="F:DNA binding"/>
    <property type="evidence" value="ECO:0007669"/>
    <property type="project" value="InterPro"/>
</dbReference>